<dbReference type="EMBL" id="QGKY02000164">
    <property type="protein sequence ID" value="KAF2594089.1"/>
    <property type="molecule type" value="Genomic_DNA"/>
</dbReference>
<organism evidence="2">
    <name type="scientific">Brassica cretica</name>
    <name type="common">Mustard</name>
    <dbReference type="NCBI Taxonomy" id="69181"/>
    <lineage>
        <taxon>Eukaryota</taxon>
        <taxon>Viridiplantae</taxon>
        <taxon>Streptophyta</taxon>
        <taxon>Embryophyta</taxon>
        <taxon>Tracheophyta</taxon>
        <taxon>Spermatophyta</taxon>
        <taxon>Magnoliopsida</taxon>
        <taxon>eudicotyledons</taxon>
        <taxon>Gunneridae</taxon>
        <taxon>Pentapetalae</taxon>
        <taxon>rosids</taxon>
        <taxon>malvids</taxon>
        <taxon>Brassicales</taxon>
        <taxon>Brassicaceae</taxon>
        <taxon>Brassiceae</taxon>
        <taxon>Brassica</taxon>
    </lineage>
</organism>
<reference evidence="2" key="1">
    <citation type="submission" date="2019-12" db="EMBL/GenBank/DDBJ databases">
        <title>Genome sequencing and annotation of Brassica cretica.</title>
        <authorList>
            <person name="Studholme D.J."/>
            <person name="Sarris P.F."/>
        </authorList>
    </citation>
    <scope>NUCLEOTIDE SEQUENCE</scope>
    <source>
        <strain evidence="2">PFS-102/07</strain>
        <tissue evidence="2">Leaf</tissue>
    </source>
</reference>
<gene>
    <name evidence="2" type="ORF">F2Q70_00042435</name>
</gene>
<evidence type="ECO:0000256" key="1">
    <source>
        <dbReference type="SAM" id="MobiDB-lite"/>
    </source>
</evidence>
<feature type="compositionally biased region" description="Polar residues" evidence="1">
    <location>
        <begin position="1"/>
        <end position="13"/>
    </location>
</feature>
<feature type="compositionally biased region" description="Basic and acidic residues" evidence="1">
    <location>
        <begin position="78"/>
        <end position="88"/>
    </location>
</feature>
<dbReference type="AlphaFoldDB" id="A0A8S9KIM4"/>
<proteinExistence type="predicted"/>
<evidence type="ECO:0000313" key="2">
    <source>
        <dbReference type="EMBL" id="KAF2594089.1"/>
    </source>
</evidence>
<name>A0A8S9KIM4_BRACR</name>
<feature type="compositionally biased region" description="Polar residues" evidence="1">
    <location>
        <begin position="89"/>
        <end position="101"/>
    </location>
</feature>
<comment type="caution">
    <text evidence="2">The sequence shown here is derived from an EMBL/GenBank/DDBJ whole genome shotgun (WGS) entry which is preliminary data.</text>
</comment>
<accession>A0A8S9KIM4</accession>
<protein>
    <submittedName>
        <fullName evidence="2">Uncharacterized protein</fullName>
    </submittedName>
</protein>
<sequence length="136" mass="14767">MDPNQTAGTTPSRVNDIDPIGSHSGTEVTPTGLTGANDATGTTQTQRIPIATSSQDRSLPINQTSIPERVGARVWNRPGDRQSADDLTRSQSKPISPTPLAQTREEMTEFRGMLSSPIDEIRNQRVANQTITNRLD</sequence>
<feature type="compositionally biased region" description="Polar residues" evidence="1">
    <location>
        <begin position="23"/>
        <end position="66"/>
    </location>
</feature>
<feature type="region of interest" description="Disordered" evidence="1">
    <location>
        <begin position="1"/>
        <end position="105"/>
    </location>
</feature>